<evidence type="ECO:0000313" key="3">
    <source>
        <dbReference type="Proteomes" id="UP000764110"/>
    </source>
</evidence>
<dbReference type="EMBL" id="JACEFI010000002">
    <property type="protein sequence ID" value="KAH0600284.1"/>
    <property type="molecule type" value="Genomic_DNA"/>
</dbReference>
<reference evidence="2 3" key="1">
    <citation type="submission" date="2020-07" db="EMBL/GenBank/DDBJ databases">
        <title>Metarhizium humberi genome.</title>
        <authorList>
            <person name="Lysoe E."/>
        </authorList>
    </citation>
    <scope>NUCLEOTIDE SEQUENCE [LARGE SCALE GENOMIC DNA]</scope>
    <source>
        <strain evidence="2 3">ESALQ1638</strain>
    </source>
</reference>
<feature type="chain" id="PRO_5040468447" description="Secreted protein" evidence="1">
    <location>
        <begin position="22"/>
        <end position="108"/>
    </location>
</feature>
<keyword evidence="3" id="KW-1185">Reference proteome</keyword>
<dbReference type="AlphaFoldDB" id="A0A9P8SA09"/>
<gene>
    <name evidence="2" type="ORF">MHUMG1_01280</name>
</gene>
<dbReference type="Proteomes" id="UP000764110">
    <property type="component" value="Unassembled WGS sequence"/>
</dbReference>
<organism evidence="2 3">
    <name type="scientific">Metarhizium humberi</name>
    <dbReference type="NCBI Taxonomy" id="2596975"/>
    <lineage>
        <taxon>Eukaryota</taxon>
        <taxon>Fungi</taxon>
        <taxon>Dikarya</taxon>
        <taxon>Ascomycota</taxon>
        <taxon>Pezizomycotina</taxon>
        <taxon>Sordariomycetes</taxon>
        <taxon>Hypocreomycetidae</taxon>
        <taxon>Hypocreales</taxon>
        <taxon>Clavicipitaceae</taxon>
        <taxon>Metarhizium</taxon>
    </lineage>
</organism>
<evidence type="ECO:0000313" key="2">
    <source>
        <dbReference type="EMBL" id="KAH0600284.1"/>
    </source>
</evidence>
<proteinExistence type="predicted"/>
<evidence type="ECO:0000256" key="1">
    <source>
        <dbReference type="SAM" id="SignalP"/>
    </source>
</evidence>
<feature type="signal peptide" evidence="1">
    <location>
        <begin position="1"/>
        <end position="21"/>
    </location>
</feature>
<accession>A0A9P8SA09</accession>
<comment type="caution">
    <text evidence="2">The sequence shown here is derived from an EMBL/GenBank/DDBJ whole genome shotgun (WGS) entry which is preliminary data.</text>
</comment>
<keyword evidence="1" id="KW-0732">Signal</keyword>
<evidence type="ECO:0008006" key="4">
    <source>
        <dbReference type="Google" id="ProtNLM"/>
    </source>
</evidence>
<sequence>MSCSPIALAVLSSSLPAFAAAAGQRELRFLRRARPLRPTDPPQSEPGKEWVAIRSAQHTTRREVRATLPAFALGFRAVPTPWSPYQQLSQNQSSNQSLQVTHFVLWKL</sequence>
<protein>
    <recommendedName>
        <fullName evidence="4">Secreted protein</fullName>
    </recommendedName>
</protein>
<name>A0A9P8SA09_9HYPO</name>